<evidence type="ECO:0000313" key="4">
    <source>
        <dbReference type="EMBL" id="CAL1537874.1"/>
    </source>
</evidence>
<evidence type="ECO:0000256" key="3">
    <source>
        <dbReference type="PROSITE-ProRule" id="PRU00023"/>
    </source>
</evidence>
<feature type="repeat" description="ANK" evidence="3">
    <location>
        <begin position="562"/>
        <end position="594"/>
    </location>
</feature>
<dbReference type="SMART" id="SM00248">
    <property type="entry name" value="ANK"/>
    <property type="match status" value="15"/>
</dbReference>
<dbReference type="Proteomes" id="UP001497497">
    <property type="component" value="Unassembled WGS sequence"/>
</dbReference>
<sequence length="937" mass="103693">MDPLEEAIELSTSINDELLLSAAKSNSSQQIVHLINSVQRNSLISRSALDSAILLACKCGNQILAQFLLDLGANADYQDEEGCAPLLISAELGFSEIFKVLMERAKNVNIENRKKETALHLCLKCLRSLQIAKCFLDHPGVNVDHQDIDGSTALMKAVESINLDVVRLLLESGADLNVLVNSRGESAQNISDRIGVGKIVQLLKTKEGNSPLIAAALSRDIESLNYLIHCHYSFIHDKGSNDNKIVLLFIQSVRQRSRVIDDAEMEIVTKLLETGFQVNVFEPNVGTPILLAVDIGDGRLVDLLCRYGAHVYRDVLVSAVRQGRPDLIALFASYKVAMSEFSADCQVTYDGSALDVALQLEQIECAQVLLANGAKIIQESAVPHAVVEGKFESLNFLLRCFPNCAKNVIANDRTDLLHVAVEKGHSRIVALLLDAGVDVNYVHNKKTPLMVAYHHEMIELLLKRGCDANIKTNTTALIKVLSDEYITQLKATFDFISPHVNVNCFLYIEEILFVLLKYGANVNATSDVGRTALMIGSVLEGAQDILKLLIENGADINYRDKVGRTSLHLAVKGRNLENAKLLLELGADVNLGDVNGSTALHKFPPLYGRMEMLQLLLEHDADVNVQDDEGNIPLMSLSEWSFFYEDVIKTLVQAGSSVNHRNKSGMTVLMLFASKCDMDVINILYDAGADIHAVTSDSGVKETALSILLAESYLPGQEECVEVAEFLLDHGATARHVNPGIIHRAIARSHETLVQKLIQGGLAPQDISLESYRPWPTRIVSPLSIALFMNNVRLARHFLDIWYLTQSDVRNLSRNLSIINLMDQSGNTKCASFLRELQPLSLTLLSFIVVSTSIGVGHDRAERIEATQLPWVFKERLLFRNEGFNPENGYTESDKMLYYLAKHSPINDMEMECFDFYTDSDVSDSDVDLNENDSDSD</sequence>
<keyword evidence="2 3" id="KW-0040">ANK repeat</keyword>
<evidence type="ECO:0000256" key="1">
    <source>
        <dbReference type="ARBA" id="ARBA00022737"/>
    </source>
</evidence>
<accession>A0AAV2I0R2</accession>
<keyword evidence="1" id="KW-0677">Repeat</keyword>
<feature type="repeat" description="ANK" evidence="3">
    <location>
        <begin position="149"/>
        <end position="181"/>
    </location>
</feature>
<reference evidence="4 5" key="1">
    <citation type="submission" date="2024-04" db="EMBL/GenBank/DDBJ databases">
        <authorList>
            <consortium name="Genoscope - CEA"/>
            <person name="William W."/>
        </authorList>
    </citation>
    <scope>NUCLEOTIDE SEQUENCE [LARGE SCALE GENOMIC DNA]</scope>
</reference>
<dbReference type="Pfam" id="PF12796">
    <property type="entry name" value="Ank_2"/>
    <property type="match status" value="3"/>
</dbReference>
<dbReference type="PROSITE" id="PS50297">
    <property type="entry name" value="ANK_REP_REGION"/>
    <property type="match status" value="4"/>
</dbReference>
<gene>
    <name evidence="4" type="ORF">GSLYS_00011746001</name>
</gene>
<protein>
    <submittedName>
        <fullName evidence="4">Uncharacterized protein</fullName>
    </submittedName>
</protein>
<evidence type="ECO:0000313" key="5">
    <source>
        <dbReference type="Proteomes" id="UP001497497"/>
    </source>
</evidence>
<proteinExistence type="predicted"/>
<dbReference type="PANTHER" id="PTHR24123">
    <property type="entry name" value="ANKYRIN REPEAT-CONTAINING"/>
    <property type="match status" value="1"/>
</dbReference>
<comment type="caution">
    <text evidence="4">The sequence shown here is derived from an EMBL/GenBank/DDBJ whole genome shotgun (WGS) entry which is preliminary data.</text>
</comment>
<organism evidence="4 5">
    <name type="scientific">Lymnaea stagnalis</name>
    <name type="common">Great pond snail</name>
    <name type="synonym">Helix stagnalis</name>
    <dbReference type="NCBI Taxonomy" id="6523"/>
    <lineage>
        <taxon>Eukaryota</taxon>
        <taxon>Metazoa</taxon>
        <taxon>Spiralia</taxon>
        <taxon>Lophotrochozoa</taxon>
        <taxon>Mollusca</taxon>
        <taxon>Gastropoda</taxon>
        <taxon>Heterobranchia</taxon>
        <taxon>Euthyneura</taxon>
        <taxon>Panpulmonata</taxon>
        <taxon>Hygrophila</taxon>
        <taxon>Lymnaeoidea</taxon>
        <taxon>Lymnaeidae</taxon>
        <taxon>Lymnaea</taxon>
    </lineage>
</organism>
<dbReference type="EMBL" id="CAXITT010000278">
    <property type="protein sequence ID" value="CAL1537874.1"/>
    <property type="molecule type" value="Genomic_DNA"/>
</dbReference>
<evidence type="ECO:0000256" key="2">
    <source>
        <dbReference type="ARBA" id="ARBA00023043"/>
    </source>
</evidence>
<dbReference type="InterPro" id="IPR051165">
    <property type="entry name" value="Multifunctional_ANK_Repeat"/>
</dbReference>
<dbReference type="AlphaFoldDB" id="A0AAV2I0R2"/>
<feature type="repeat" description="ANK" evidence="3">
    <location>
        <begin position="664"/>
        <end position="696"/>
    </location>
</feature>
<feature type="repeat" description="ANK" evidence="3">
    <location>
        <begin position="412"/>
        <end position="444"/>
    </location>
</feature>
<dbReference type="SUPFAM" id="SSF48403">
    <property type="entry name" value="Ankyrin repeat"/>
    <property type="match status" value="4"/>
</dbReference>
<dbReference type="Gene3D" id="1.25.40.20">
    <property type="entry name" value="Ankyrin repeat-containing domain"/>
    <property type="match status" value="7"/>
</dbReference>
<feature type="repeat" description="ANK" evidence="3">
    <location>
        <begin position="528"/>
        <end position="561"/>
    </location>
</feature>
<name>A0AAV2I0R2_LYMST</name>
<dbReference type="PROSITE" id="PS50088">
    <property type="entry name" value="ANK_REPEAT"/>
    <property type="match status" value="7"/>
</dbReference>
<dbReference type="Pfam" id="PF00023">
    <property type="entry name" value="Ank"/>
    <property type="match status" value="1"/>
</dbReference>
<dbReference type="InterPro" id="IPR002110">
    <property type="entry name" value="Ankyrin_rpt"/>
</dbReference>
<feature type="repeat" description="ANK" evidence="3">
    <location>
        <begin position="595"/>
        <end position="628"/>
    </location>
</feature>
<dbReference type="InterPro" id="IPR036770">
    <property type="entry name" value="Ankyrin_rpt-contain_sf"/>
</dbReference>
<dbReference type="PANTHER" id="PTHR24123:SF33">
    <property type="entry name" value="PROTEIN HOS4"/>
    <property type="match status" value="1"/>
</dbReference>
<feature type="repeat" description="ANK" evidence="3">
    <location>
        <begin position="81"/>
        <end position="113"/>
    </location>
</feature>
<keyword evidence="5" id="KW-1185">Reference proteome</keyword>